<dbReference type="Pfam" id="PF14534">
    <property type="entry name" value="DUF4440"/>
    <property type="match status" value="1"/>
</dbReference>
<protein>
    <submittedName>
        <fullName evidence="3">Nuclear transport factor 2 family protein</fullName>
    </submittedName>
</protein>
<evidence type="ECO:0000313" key="3">
    <source>
        <dbReference type="EMBL" id="GAA0879465.1"/>
    </source>
</evidence>
<dbReference type="InterPro" id="IPR027843">
    <property type="entry name" value="DUF4440"/>
</dbReference>
<feature type="domain" description="DUF4440" evidence="2">
    <location>
        <begin position="28"/>
        <end position="133"/>
    </location>
</feature>
<name>A0ABN1N1K7_9BACT</name>
<comment type="caution">
    <text evidence="3">The sequence shown here is derived from an EMBL/GenBank/DDBJ whole genome shotgun (WGS) entry which is preliminary data.</text>
</comment>
<dbReference type="SUPFAM" id="SSF54427">
    <property type="entry name" value="NTF2-like"/>
    <property type="match status" value="1"/>
</dbReference>
<dbReference type="InterPro" id="IPR032710">
    <property type="entry name" value="NTF2-like_dom_sf"/>
</dbReference>
<proteinExistence type="predicted"/>
<accession>A0ABN1N1K7</accession>
<gene>
    <name evidence="3" type="ORF">GCM10009119_24330</name>
</gene>
<evidence type="ECO:0000313" key="4">
    <source>
        <dbReference type="Proteomes" id="UP001500469"/>
    </source>
</evidence>
<keyword evidence="1" id="KW-0732">Signal</keyword>
<feature type="signal peptide" evidence="1">
    <location>
        <begin position="1"/>
        <end position="21"/>
    </location>
</feature>
<dbReference type="RefSeq" id="WP_343851899.1">
    <property type="nucleotide sequence ID" value="NZ_BAAAFI010000013.1"/>
</dbReference>
<evidence type="ECO:0000259" key="2">
    <source>
        <dbReference type="Pfam" id="PF14534"/>
    </source>
</evidence>
<reference evidence="3 4" key="1">
    <citation type="journal article" date="2019" name="Int. J. Syst. Evol. Microbiol.">
        <title>The Global Catalogue of Microorganisms (GCM) 10K type strain sequencing project: providing services to taxonomists for standard genome sequencing and annotation.</title>
        <authorList>
            <consortium name="The Broad Institute Genomics Platform"/>
            <consortium name="The Broad Institute Genome Sequencing Center for Infectious Disease"/>
            <person name="Wu L."/>
            <person name="Ma J."/>
        </authorList>
    </citation>
    <scope>NUCLEOTIDE SEQUENCE [LARGE SCALE GENOMIC DNA]</scope>
    <source>
        <strain evidence="3 4">JCM 16112</strain>
    </source>
</reference>
<dbReference type="Gene3D" id="3.10.450.50">
    <property type="match status" value="1"/>
</dbReference>
<dbReference type="EMBL" id="BAAAFI010000013">
    <property type="protein sequence ID" value="GAA0879465.1"/>
    <property type="molecule type" value="Genomic_DNA"/>
</dbReference>
<feature type="chain" id="PRO_5045237654" evidence="1">
    <location>
        <begin position="22"/>
        <end position="142"/>
    </location>
</feature>
<evidence type="ECO:0000256" key="1">
    <source>
        <dbReference type="SAM" id="SignalP"/>
    </source>
</evidence>
<dbReference type="Proteomes" id="UP001500469">
    <property type="component" value="Unassembled WGS sequence"/>
</dbReference>
<organism evidence="3 4">
    <name type="scientific">Algoriphagus jejuensis</name>
    <dbReference type="NCBI Taxonomy" id="419934"/>
    <lineage>
        <taxon>Bacteria</taxon>
        <taxon>Pseudomonadati</taxon>
        <taxon>Bacteroidota</taxon>
        <taxon>Cytophagia</taxon>
        <taxon>Cytophagales</taxon>
        <taxon>Cyclobacteriaceae</taxon>
        <taxon>Algoriphagus</taxon>
    </lineage>
</organism>
<keyword evidence="4" id="KW-1185">Reference proteome</keyword>
<sequence>MSLIKSILTLGLLLSYTFSFAQVEKEVEAKVNDLRLALIDPTVANLEAISSVDLSYGHSSGKVENQAQFIEALVSGVSDFVSVSFEDQTIQVKKNVALVRHNLVADVLDGGKANSIKIGVLLVWQKEKGSWKLLARQAYKLP</sequence>